<comment type="caution">
    <text evidence="3">The sequence shown here is derived from an EMBL/GenBank/DDBJ whole genome shotgun (WGS) entry which is preliminary data.</text>
</comment>
<dbReference type="eggNOG" id="ENOG502SYXA">
    <property type="taxonomic scope" value="Eukaryota"/>
</dbReference>
<evidence type="ECO:0000313" key="4">
    <source>
        <dbReference type="Proteomes" id="UP000002173"/>
    </source>
</evidence>
<feature type="compositionally biased region" description="Polar residues" evidence="2">
    <location>
        <begin position="1"/>
        <end position="21"/>
    </location>
</feature>
<organism evidence="3 4">
    <name type="scientific">Babesia bovis</name>
    <dbReference type="NCBI Taxonomy" id="5865"/>
    <lineage>
        <taxon>Eukaryota</taxon>
        <taxon>Sar</taxon>
        <taxon>Alveolata</taxon>
        <taxon>Apicomplexa</taxon>
        <taxon>Aconoidasida</taxon>
        <taxon>Piroplasmida</taxon>
        <taxon>Babesiidae</taxon>
        <taxon>Babesia</taxon>
    </lineage>
</organism>
<accession>A7AM50</accession>
<dbReference type="Pfam" id="PF12785">
    <property type="entry name" value="VESA1_N"/>
    <property type="match status" value="2"/>
</dbReference>
<dbReference type="GeneID" id="5479447"/>
<gene>
    <name evidence="3" type="ORF">BBOV_III000670</name>
</gene>
<dbReference type="VEuPathDB" id="PiroplasmaDB:BBOV_III000670"/>
<dbReference type="KEGG" id="bbo:BBOV_III000670"/>
<dbReference type="InterPro" id="IPR024751">
    <property type="entry name" value="VESA1"/>
</dbReference>
<proteinExistence type="predicted"/>
<keyword evidence="1" id="KW-0175">Coiled coil</keyword>
<dbReference type="InParanoid" id="A7AM50"/>
<evidence type="ECO:0000256" key="2">
    <source>
        <dbReference type="SAM" id="MobiDB-lite"/>
    </source>
</evidence>
<dbReference type="EMBL" id="AAXT01000001">
    <property type="protein sequence ID" value="EDO07634.1"/>
    <property type="molecule type" value="Genomic_DNA"/>
</dbReference>
<protein>
    <submittedName>
        <fullName evidence="3">Variant erythrocyte surface antigen-1, beta subunit</fullName>
    </submittedName>
</protein>
<name>A7AM50_BABBO</name>
<reference evidence="3 4" key="1">
    <citation type="journal article" date="2007" name="PLoS Pathog.">
        <title>Genome sequence of Babesia bovis and comparative analysis of apicomplexan hemoprotozoa.</title>
        <authorList>
            <person name="Brayton K.A."/>
            <person name="Lau A.O.T."/>
            <person name="Herndon D.R."/>
            <person name="Hannick L."/>
            <person name="Kappmeyer L.S."/>
            <person name="Berens S.J."/>
            <person name="Bidwell S.L."/>
            <person name="Brown W.C."/>
            <person name="Crabtree J."/>
            <person name="Fadrosh D."/>
            <person name="Feldblum T."/>
            <person name="Forberger H.A."/>
            <person name="Haas B.J."/>
            <person name="Howell J.M."/>
            <person name="Khouri H."/>
            <person name="Koo H."/>
            <person name="Mann D.J."/>
            <person name="Norimine J."/>
            <person name="Paulsen I.T."/>
            <person name="Radune D."/>
            <person name="Ren Q."/>
            <person name="Smith R.K. Jr."/>
            <person name="Suarez C.E."/>
            <person name="White O."/>
            <person name="Wortman J.R."/>
            <person name="Knowles D.P. Jr."/>
            <person name="McElwain T.F."/>
            <person name="Nene V.M."/>
        </authorList>
    </citation>
    <scope>NUCLEOTIDE SEQUENCE [LARGE SCALE GENOMIC DNA]</scope>
    <source>
        <strain evidence="3">T2Bo</strain>
    </source>
</reference>
<evidence type="ECO:0000256" key="1">
    <source>
        <dbReference type="SAM" id="Coils"/>
    </source>
</evidence>
<feature type="region of interest" description="Disordered" evidence="2">
    <location>
        <begin position="314"/>
        <end position="337"/>
    </location>
</feature>
<dbReference type="RefSeq" id="XP_001611202.1">
    <property type="nucleotide sequence ID" value="XM_001611152.1"/>
</dbReference>
<feature type="region of interest" description="Disordered" evidence="2">
    <location>
        <begin position="1"/>
        <end position="27"/>
    </location>
</feature>
<dbReference type="Proteomes" id="UP000002173">
    <property type="component" value="Unassembled WGS sequence"/>
</dbReference>
<reference evidence="4" key="3">
    <citation type="journal article" date="2021" name="Int. J. Parasitol.">
        <title>Comparative analysis of gene expression between Babesia bovis blood stages and kinetes allowed by improved genome annotation.</title>
        <authorList>
            <person name="Ueti M.W."/>
            <person name="Johnson W.C."/>
            <person name="Kappmeyer L.S."/>
            <person name="Herndon D.R."/>
            <person name="Mousel M.R."/>
            <person name="Reif K.E."/>
            <person name="Taus N.S."/>
            <person name="Ifeonu O.O."/>
            <person name="Silva J.C."/>
            <person name="Suarez C.E."/>
            <person name="Brayton K.A."/>
        </authorList>
    </citation>
    <scope>NUCLEOTIDE SEQUENCE [LARGE SCALE GENOMIC DNA]</scope>
</reference>
<evidence type="ECO:0000313" key="3">
    <source>
        <dbReference type="EMBL" id="EDO07634.1"/>
    </source>
</evidence>
<feature type="coiled-coil region" evidence="1">
    <location>
        <begin position="581"/>
        <end position="625"/>
    </location>
</feature>
<keyword evidence="4" id="KW-1185">Reference proteome</keyword>
<dbReference type="AlphaFoldDB" id="A7AM50"/>
<sequence>MLSASSTLKSGNTFSSRLGSDSTTSATTTCAGGTEVIRALIDQLALGLQKWVGWQEGDKDVCCLKGTDGIGRECKCPSGGATCCNGGSGSSATPCHQCDKCGTSGKDGNNKCYLSAYNKENALWTKIVNGNTGKYPLVDIGSNGVVGSASSSTVDTVRAAQDVHLLARIFLGSVCLIWSGLSQLGFLTGGSGGTEKRWSQSSLHEICGDSAGLGSFMAAMGYDLERLNGSGGPGKAGTFVNGLLTKTVEWKDLSNGTNSSSVAEYYSIIYKKAEEAGKSTSKTEQICEQYPLLVLHILASGYFRAGSAGAKGVIPAPSAPQPAKAASSDTKKDDAPRKPRTIREILYWLSALPYSPAYKGLLGYGKERLERILKRPYGSSSTNNETQLKFYQDKRPHPITVDEYNLFAHFQAVTQYCPLVLIGIQGGLKGTDSTKEPAIHDLYANTECNFTYPTVPIQAYNQVVHYIRGLFYQLYFLRKQCAVKVAMGGKWRECRYGTNVVSKGVISWMCLGCDPMEHDRKSRVDKVKEGMERLVGVMKKFKKEWKGSALERRKEDLTGVKTALNGVFKDVYQSGSRNNFKKVIEDILRELAKKVKALEKVVNGLDKLNGATKKAQAALTAAQEALYGVQGMNSELDGEMGKGALEMGRLGVITAIHAPQGAILTKLDHSLRNLHGIFI</sequence>
<reference evidence="4" key="2">
    <citation type="journal article" date="2020" name="Data Brief">
        <title>Transcriptome dataset of Babesia bovis life stages within vertebrate and invertebrate hosts.</title>
        <authorList>
            <person name="Ueti M.W."/>
            <person name="Johnson W.C."/>
            <person name="Kappmeyer L.S."/>
            <person name="Herndon D.R."/>
            <person name="Mousel M.R."/>
            <person name="Reif K.E."/>
            <person name="Taus N.S."/>
            <person name="Ifeonu O.O."/>
            <person name="Silva J.C."/>
            <person name="Suarez C.E."/>
            <person name="Brayton K.A."/>
        </authorList>
    </citation>
    <scope>NUCLEOTIDE SEQUENCE [LARGE SCALE GENOMIC DNA]</scope>
</reference>